<dbReference type="Gene3D" id="3.40.190.290">
    <property type="match status" value="1"/>
</dbReference>
<dbReference type="AlphaFoldDB" id="A0A1B2I6U4"/>
<keyword evidence="4" id="KW-0804">Transcription</keyword>
<keyword evidence="2" id="KW-0805">Transcription regulation</keyword>
<proteinExistence type="inferred from homology"/>
<dbReference type="GO" id="GO:0003700">
    <property type="term" value="F:DNA-binding transcription factor activity"/>
    <property type="evidence" value="ECO:0007669"/>
    <property type="project" value="InterPro"/>
</dbReference>
<dbReference type="GeneID" id="83058531"/>
<evidence type="ECO:0000259" key="5">
    <source>
        <dbReference type="PROSITE" id="PS50931"/>
    </source>
</evidence>
<dbReference type="SUPFAM" id="SSF46785">
    <property type="entry name" value="Winged helix' DNA-binding domain"/>
    <property type="match status" value="1"/>
</dbReference>
<dbReference type="FunFam" id="1.10.10.10:FF:000001">
    <property type="entry name" value="LysR family transcriptional regulator"/>
    <property type="match status" value="1"/>
</dbReference>
<dbReference type="PRINTS" id="PR00039">
    <property type="entry name" value="HTHLYSR"/>
</dbReference>
<evidence type="ECO:0000256" key="4">
    <source>
        <dbReference type="ARBA" id="ARBA00023163"/>
    </source>
</evidence>
<accession>A0A1B2I6U4</accession>
<evidence type="ECO:0000313" key="6">
    <source>
        <dbReference type="EMBL" id="ANZ45701.1"/>
    </source>
</evidence>
<dbReference type="EMBL" id="CP016757">
    <property type="protein sequence ID" value="ANZ45701.1"/>
    <property type="molecule type" value="Genomic_DNA"/>
</dbReference>
<gene>
    <name evidence="6" type="ORF">BED41_11810</name>
</gene>
<dbReference type="RefSeq" id="WP_066746507.1">
    <property type="nucleotide sequence ID" value="NZ_CP016757.1"/>
</dbReference>
<evidence type="ECO:0000256" key="3">
    <source>
        <dbReference type="ARBA" id="ARBA00023125"/>
    </source>
</evidence>
<name>A0A1B2I6U4_9BACT</name>
<keyword evidence="7" id="KW-1185">Reference proteome</keyword>
<evidence type="ECO:0000256" key="2">
    <source>
        <dbReference type="ARBA" id="ARBA00023015"/>
    </source>
</evidence>
<dbReference type="InterPro" id="IPR036390">
    <property type="entry name" value="WH_DNA-bd_sf"/>
</dbReference>
<dbReference type="InterPro" id="IPR000847">
    <property type="entry name" value="LysR_HTH_N"/>
</dbReference>
<dbReference type="InterPro" id="IPR005119">
    <property type="entry name" value="LysR_subst-bd"/>
</dbReference>
<dbReference type="OrthoDB" id="3586at2"/>
<reference evidence="6" key="1">
    <citation type="submission" date="2016-08" db="EMBL/GenBank/DDBJ databases">
        <title>Complete genome of Cloacibacillus porcorum.</title>
        <authorList>
            <person name="Looft T."/>
            <person name="Bayles D.O."/>
            <person name="Alt D.P."/>
        </authorList>
    </citation>
    <scope>NUCLEOTIDE SEQUENCE [LARGE SCALE GENOMIC DNA]</scope>
    <source>
        <strain evidence="6">CL-84</strain>
    </source>
</reference>
<dbReference type="STRING" id="1197717.BED41_11810"/>
<sequence length="296" mass="33446">MELKNINTFLRVAELNSFTKAANELGYSQSTVTIQIKQLESELGFMLFDRIGRSVSLTPKGEEFICYANEFLHLEARTMSLRDTAGSVTGTLRLGVLESLFIWKIADLLPQYHSMYPEVKIEIKSATGAALYRMLRQNELDIIYLLDSVIYHKDCIRACTSPVSMNFVTSPANPLCAAGSISLAEIAQEPLILTERDAIYRQELDHEAAKNDIELVPILEIDNLEVVLRLLKRGMGVSFIPDYVLHESIARGELSVLNVRYDAINLWSQLVYHKNKFVTPQMQAFIRLIQDSSAPK</sequence>
<dbReference type="CDD" id="cd05466">
    <property type="entry name" value="PBP2_LTTR_substrate"/>
    <property type="match status" value="1"/>
</dbReference>
<dbReference type="GO" id="GO:0000976">
    <property type="term" value="F:transcription cis-regulatory region binding"/>
    <property type="evidence" value="ECO:0007669"/>
    <property type="project" value="TreeGrafter"/>
</dbReference>
<organism evidence="6 7">
    <name type="scientific">Cloacibacillus porcorum</name>
    <dbReference type="NCBI Taxonomy" id="1197717"/>
    <lineage>
        <taxon>Bacteria</taxon>
        <taxon>Thermotogati</taxon>
        <taxon>Synergistota</taxon>
        <taxon>Synergistia</taxon>
        <taxon>Synergistales</taxon>
        <taxon>Synergistaceae</taxon>
        <taxon>Cloacibacillus</taxon>
    </lineage>
</organism>
<evidence type="ECO:0000256" key="1">
    <source>
        <dbReference type="ARBA" id="ARBA00009437"/>
    </source>
</evidence>
<feature type="domain" description="HTH lysR-type" evidence="5">
    <location>
        <begin position="1"/>
        <end position="58"/>
    </location>
</feature>
<dbReference type="Gene3D" id="1.10.10.10">
    <property type="entry name" value="Winged helix-like DNA-binding domain superfamily/Winged helix DNA-binding domain"/>
    <property type="match status" value="1"/>
</dbReference>
<dbReference type="PROSITE" id="PS50931">
    <property type="entry name" value="HTH_LYSR"/>
    <property type="match status" value="1"/>
</dbReference>
<dbReference type="PANTHER" id="PTHR30126">
    <property type="entry name" value="HTH-TYPE TRANSCRIPTIONAL REGULATOR"/>
    <property type="match status" value="1"/>
</dbReference>
<comment type="similarity">
    <text evidence="1">Belongs to the LysR transcriptional regulatory family.</text>
</comment>
<dbReference type="PANTHER" id="PTHR30126:SF40">
    <property type="entry name" value="HTH-TYPE TRANSCRIPTIONAL REGULATOR GLTR"/>
    <property type="match status" value="1"/>
</dbReference>
<dbReference type="SUPFAM" id="SSF53850">
    <property type="entry name" value="Periplasmic binding protein-like II"/>
    <property type="match status" value="1"/>
</dbReference>
<keyword evidence="3" id="KW-0238">DNA-binding</keyword>
<dbReference type="Pfam" id="PF03466">
    <property type="entry name" value="LysR_substrate"/>
    <property type="match status" value="1"/>
</dbReference>
<dbReference type="Pfam" id="PF00126">
    <property type="entry name" value="HTH_1"/>
    <property type="match status" value="1"/>
</dbReference>
<protein>
    <recommendedName>
        <fullName evidence="5">HTH lysR-type domain-containing protein</fullName>
    </recommendedName>
</protein>
<dbReference type="KEGG" id="cpor:BED41_11810"/>
<evidence type="ECO:0000313" key="7">
    <source>
        <dbReference type="Proteomes" id="UP000093044"/>
    </source>
</evidence>
<dbReference type="Proteomes" id="UP000093044">
    <property type="component" value="Chromosome"/>
</dbReference>
<dbReference type="InterPro" id="IPR036388">
    <property type="entry name" value="WH-like_DNA-bd_sf"/>
</dbReference>